<sequence>MSNGQLISYLKGKKMISKGCLYHLVRVMDMDSDTPSLDSVHIVNEYPKVFPDDLQGIPPEREIDFGIDLLPNTQPISITPYRMALLELKDLNEQLKD</sequence>
<accession>A0AAF0UFZ7</accession>
<gene>
    <name evidence="1" type="ORF">MTR67_038903</name>
</gene>
<evidence type="ECO:0000313" key="1">
    <source>
        <dbReference type="EMBL" id="WMV45518.1"/>
    </source>
</evidence>
<dbReference type="PANTHER" id="PTHR15503:SF45">
    <property type="entry name" value="RNA-DIRECTED DNA POLYMERASE HOMOLOG"/>
    <property type="match status" value="1"/>
</dbReference>
<dbReference type="InterPro" id="IPR032567">
    <property type="entry name" value="RTL1-rel"/>
</dbReference>
<evidence type="ECO:0000313" key="2">
    <source>
        <dbReference type="Proteomes" id="UP001234989"/>
    </source>
</evidence>
<dbReference type="InterPro" id="IPR043502">
    <property type="entry name" value="DNA/RNA_pol_sf"/>
</dbReference>
<reference evidence="1" key="1">
    <citation type="submission" date="2023-08" db="EMBL/GenBank/DDBJ databases">
        <title>A de novo genome assembly of Solanum verrucosum Schlechtendal, a Mexican diploid species geographically isolated from the other diploid A-genome species in potato relatives.</title>
        <authorList>
            <person name="Hosaka K."/>
        </authorList>
    </citation>
    <scope>NUCLEOTIDE SEQUENCE</scope>
    <source>
        <tissue evidence="1">Young leaves</tissue>
    </source>
</reference>
<dbReference type="PANTHER" id="PTHR15503">
    <property type="entry name" value="LDOC1 RELATED"/>
    <property type="match status" value="1"/>
</dbReference>
<organism evidence="1 2">
    <name type="scientific">Solanum verrucosum</name>
    <dbReference type="NCBI Taxonomy" id="315347"/>
    <lineage>
        <taxon>Eukaryota</taxon>
        <taxon>Viridiplantae</taxon>
        <taxon>Streptophyta</taxon>
        <taxon>Embryophyta</taxon>
        <taxon>Tracheophyta</taxon>
        <taxon>Spermatophyta</taxon>
        <taxon>Magnoliopsida</taxon>
        <taxon>eudicotyledons</taxon>
        <taxon>Gunneridae</taxon>
        <taxon>Pentapetalae</taxon>
        <taxon>asterids</taxon>
        <taxon>lamiids</taxon>
        <taxon>Solanales</taxon>
        <taxon>Solanaceae</taxon>
        <taxon>Solanoideae</taxon>
        <taxon>Solaneae</taxon>
        <taxon>Solanum</taxon>
    </lineage>
</organism>
<dbReference type="AlphaFoldDB" id="A0AAF0UFZ7"/>
<dbReference type="SUPFAM" id="SSF56672">
    <property type="entry name" value="DNA/RNA polymerases"/>
    <property type="match status" value="1"/>
</dbReference>
<dbReference type="EMBL" id="CP133620">
    <property type="protein sequence ID" value="WMV45518.1"/>
    <property type="molecule type" value="Genomic_DNA"/>
</dbReference>
<protein>
    <submittedName>
        <fullName evidence="1">Uncharacterized protein</fullName>
    </submittedName>
</protein>
<proteinExistence type="predicted"/>
<dbReference type="Proteomes" id="UP001234989">
    <property type="component" value="Chromosome 9"/>
</dbReference>
<name>A0AAF0UFZ7_SOLVR</name>
<keyword evidence="2" id="KW-1185">Reference proteome</keyword>